<dbReference type="InterPro" id="IPR023393">
    <property type="entry name" value="START-like_dom_sf"/>
</dbReference>
<accession>A0A1C4WQ03</accession>
<dbReference type="InterPro" id="IPR013538">
    <property type="entry name" value="ASHA1/2-like_C"/>
</dbReference>
<evidence type="ECO:0000313" key="3">
    <source>
        <dbReference type="EMBL" id="SCE98233.1"/>
    </source>
</evidence>
<dbReference type="SUPFAM" id="SSF55961">
    <property type="entry name" value="Bet v1-like"/>
    <property type="match status" value="1"/>
</dbReference>
<feature type="domain" description="Activator of Hsp90 ATPase homologue 1/2-like C-terminal" evidence="2">
    <location>
        <begin position="18"/>
        <end position="157"/>
    </location>
</feature>
<dbReference type="Gene3D" id="3.30.530.20">
    <property type="match status" value="1"/>
</dbReference>
<protein>
    <submittedName>
        <fullName evidence="3">Uncharacterized conserved protein YndB, AHSA1/START domain</fullName>
    </submittedName>
</protein>
<keyword evidence="4" id="KW-1185">Reference proteome</keyword>
<name>A0A1C4WQ03_MICVI</name>
<dbReference type="OrthoDB" id="9815653at2"/>
<evidence type="ECO:0000259" key="2">
    <source>
        <dbReference type="Pfam" id="PF08327"/>
    </source>
</evidence>
<evidence type="ECO:0000256" key="1">
    <source>
        <dbReference type="ARBA" id="ARBA00006817"/>
    </source>
</evidence>
<reference evidence="4" key="1">
    <citation type="submission" date="2016-06" db="EMBL/GenBank/DDBJ databases">
        <authorList>
            <person name="Varghese N."/>
            <person name="Submissions Spin"/>
        </authorList>
    </citation>
    <scope>NUCLEOTIDE SEQUENCE [LARGE SCALE GENOMIC DNA]</scope>
    <source>
        <strain evidence="4">DSM 43909</strain>
    </source>
</reference>
<sequence>MTGTVQHPGELVHRIYLKARPEEVWAALTRSDLTKRYGYGGRIDIDPRPGGAYRGYASEAMVGSGVDMVIIEGEIIEAEPDRRLALTWRMTADPAMAAEGPTRLTYDIGQDERGLTTLTVTHDLTGAPHTAALVTGATPGTGGGWSFVLSDLKSLLETGTGITG</sequence>
<evidence type="ECO:0000313" key="4">
    <source>
        <dbReference type="Proteomes" id="UP000198242"/>
    </source>
</evidence>
<dbReference type="AlphaFoldDB" id="A0A1C4WQ03"/>
<comment type="similarity">
    <text evidence="1">Belongs to the AHA1 family.</text>
</comment>
<dbReference type="Pfam" id="PF08327">
    <property type="entry name" value="AHSA1"/>
    <property type="match status" value="1"/>
</dbReference>
<dbReference type="EMBL" id="LT607411">
    <property type="protein sequence ID" value="SCE98233.1"/>
    <property type="molecule type" value="Genomic_DNA"/>
</dbReference>
<dbReference type="Proteomes" id="UP000198242">
    <property type="component" value="Chromosome I"/>
</dbReference>
<proteinExistence type="inferred from homology"/>
<organism evidence="3 4">
    <name type="scientific">Micromonospora viridifaciens</name>
    <dbReference type="NCBI Taxonomy" id="1881"/>
    <lineage>
        <taxon>Bacteria</taxon>
        <taxon>Bacillati</taxon>
        <taxon>Actinomycetota</taxon>
        <taxon>Actinomycetes</taxon>
        <taxon>Micromonosporales</taxon>
        <taxon>Micromonosporaceae</taxon>
        <taxon>Micromonospora</taxon>
    </lineage>
</organism>
<dbReference type="RefSeq" id="WP_089006511.1">
    <property type="nucleotide sequence ID" value="NZ_LT607411.1"/>
</dbReference>
<gene>
    <name evidence="3" type="ORF">GA0074695_2656</name>
</gene>